<dbReference type="Gene3D" id="1.10.1200.10">
    <property type="entry name" value="ACP-like"/>
    <property type="match status" value="1"/>
</dbReference>
<feature type="domain" description="Carrier" evidence="3">
    <location>
        <begin position="1"/>
        <end position="54"/>
    </location>
</feature>
<evidence type="ECO:0000256" key="2">
    <source>
        <dbReference type="ARBA" id="ARBA00022553"/>
    </source>
</evidence>
<dbReference type="SUPFAM" id="SSF47336">
    <property type="entry name" value="ACP-like"/>
    <property type="match status" value="1"/>
</dbReference>
<dbReference type="Proteomes" id="UP000829992">
    <property type="component" value="Plasmid p1"/>
</dbReference>
<evidence type="ECO:0000313" key="4">
    <source>
        <dbReference type="EMBL" id="UQT62001.1"/>
    </source>
</evidence>
<keyword evidence="4" id="KW-0614">Plasmid</keyword>
<dbReference type="InterPro" id="IPR050091">
    <property type="entry name" value="PKS_NRPS_Biosynth_Enz"/>
</dbReference>
<name>A0ABY4QA60_9ACTN</name>
<accession>A0ABY4QA60</accession>
<proteinExistence type="predicted"/>
<keyword evidence="1" id="KW-0596">Phosphopantetheine</keyword>
<geneLocation type="plasmid" evidence="4 5">
    <name>p1</name>
</geneLocation>
<organism evidence="4 5">
    <name type="scientific">Streptomyces durmitorensis</name>
    <dbReference type="NCBI Taxonomy" id="319947"/>
    <lineage>
        <taxon>Bacteria</taxon>
        <taxon>Bacillati</taxon>
        <taxon>Actinomycetota</taxon>
        <taxon>Actinomycetes</taxon>
        <taxon>Kitasatosporales</taxon>
        <taxon>Streptomycetaceae</taxon>
        <taxon>Streptomyces</taxon>
    </lineage>
</organism>
<keyword evidence="5" id="KW-1185">Reference proteome</keyword>
<dbReference type="InterPro" id="IPR009081">
    <property type="entry name" value="PP-bd_ACP"/>
</dbReference>
<dbReference type="SMART" id="SM00823">
    <property type="entry name" value="PKS_PP"/>
    <property type="match status" value="1"/>
</dbReference>
<dbReference type="InterPro" id="IPR020806">
    <property type="entry name" value="PKS_PP-bd"/>
</dbReference>
<evidence type="ECO:0000256" key="1">
    <source>
        <dbReference type="ARBA" id="ARBA00022450"/>
    </source>
</evidence>
<dbReference type="PANTHER" id="PTHR43775">
    <property type="entry name" value="FATTY ACID SYNTHASE"/>
    <property type="match status" value="1"/>
</dbReference>
<dbReference type="PROSITE" id="PS50075">
    <property type="entry name" value="CARRIER"/>
    <property type="match status" value="1"/>
</dbReference>
<dbReference type="InterPro" id="IPR036736">
    <property type="entry name" value="ACP-like_sf"/>
</dbReference>
<evidence type="ECO:0000313" key="5">
    <source>
        <dbReference type="Proteomes" id="UP000829992"/>
    </source>
</evidence>
<dbReference type="PANTHER" id="PTHR43775:SF37">
    <property type="entry name" value="SI:DKEY-61P9.11"/>
    <property type="match status" value="1"/>
</dbReference>
<evidence type="ECO:0000259" key="3">
    <source>
        <dbReference type="PROSITE" id="PS50075"/>
    </source>
</evidence>
<keyword evidence="2" id="KW-0597">Phosphoprotein</keyword>
<sequence length="136" mass="14152">MAAEKPLQGLGLDSLMSVDLKNRIAARTGAELPSTLAFDYPTPRAIAEFLLGKLRLGGAAQDVPPQDPMAAAQWAIGKAGPALLRESGLLAQLLDLAQGTDLPKQNGADDALRAAESLSDSDIDRALDMVLGDFAA</sequence>
<dbReference type="Pfam" id="PF00550">
    <property type="entry name" value="PP-binding"/>
    <property type="match status" value="1"/>
</dbReference>
<protein>
    <submittedName>
        <fullName evidence="4">Acyl carrier protein</fullName>
    </submittedName>
</protein>
<reference evidence="4 5" key="1">
    <citation type="submission" date="2022-05" db="EMBL/GenBank/DDBJ databases">
        <authorList>
            <person name="Zhou X."/>
            <person name="Li K."/>
            <person name="Man Y."/>
        </authorList>
    </citation>
    <scope>NUCLEOTIDE SEQUENCE [LARGE SCALE GENOMIC DNA]</scope>
    <source>
        <strain evidence="4 5">MS405</strain>
        <plasmid evidence="4 5">p1</plasmid>
    </source>
</reference>
<gene>
    <name evidence="4" type="ORF">M4V62_43290</name>
</gene>
<dbReference type="EMBL" id="CP097290">
    <property type="protein sequence ID" value="UQT62001.1"/>
    <property type="molecule type" value="Genomic_DNA"/>
</dbReference>